<sequence length="100" mass="10654">MEQIGRTEWFALGIVAMTTATVAHAVAGVVQILRDMLRTTPAGTPEAPPTAPARRPEIGLAGWWLFAGLFLAGTAVYHAVAGVREILREITHPGPARQAE</sequence>
<protein>
    <submittedName>
        <fullName evidence="2">Uncharacterized protein</fullName>
    </submittedName>
</protein>
<keyword evidence="3" id="KW-1185">Reference proteome</keyword>
<keyword evidence="1" id="KW-0472">Membrane</keyword>
<dbReference type="OrthoDB" id="4333606at2"/>
<reference evidence="2 3" key="1">
    <citation type="submission" date="2019-09" db="EMBL/GenBank/DDBJ databases">
        <title>Genome Sequences of Streptomyces kaniharaensis ATCC 21070.</title>
        <authorList>
            <person name="Zhu W."/>
            <person name="De Crecy-Lagard V."/>
            <person name="Richards N.G."/>
        </authorList>
    </citation>
    <scope>NUCLEOTIDE SEQUENCE [LARGE SCALE GENOMIC DNA]</scope>
    <source>
        <strain evidence="2 3">SF-557</strain>
    </source>
</reference>
<dbReference type="RefSeq" id="WP_153465099.1">
    <property type="nucleotide sequence ID" value="NZ_WBOF01000001.1"/>
</dbReference>
<gene>
    <name evidence="2" type="ORF">F7Q99_25475</name>
</gene>
<dbReference type="EMBL" id="WBOF01000001">
    <property type="protein sequence ID" value="MQS15529.1"/>
    <property type="molecule type" value="Genomic_DNA"/>
</dbReference>
<feature type="transmembrane region" description="Helical" evidence="1">
    <location>
        <begin position="9"/>
        <end position="33"/>
    </location>
</feature>
<comment type="caution">
    <text evidence="2">The sequence shown here is derived from an EMBL/GenBank/DDBJ whole genome shotgun (WGS) entry which is preliminary data.</text>
</comment>
<organism evidence="2 3">
    <name type="scientific">Streptomyces kaniharaensis</name>
    <dbReference type="NCBI Taxonomy" id="212423"/>
    <lineage>
        <taxon>Bacteria</taxon>
        <taxon>Bacillati</taxon>
        <taxon>Actinomycetota</taxon>
        <taxon>Actinomycetes</taxon>
        <taxon>Kitasatosporales</taxon>
        <taxon>Streptomycetaceae</taxon>
        <taxon>Streptomyces</taxon>
    </lineage>
</organism>
<keyword evidence="1" id="KW-0812">Transmembrane</keyword>
<keyword evidence="1" id="KW-1133">Transmembrane helix</keyword>
<evidence type="ECO:0000313" key="2">
    <source>
        <dbReference type="EMBL" id="MQS15529.1"/>
    </source>
</evidence>
<dbReference type="Proteomes" id="UP000450000">
    <property type="component" value="Unassembled WGS sequence"/>
</dbReference>
<proteinExistence type="predicted"/>
<accession>A0A6N7KYA3</accession>
<evidence type="ECO:0000313" key="3">
    <source>
        <dbReference type="Proteomes" id="UP000450000"/>
    </source>
</evidence>
<feature type="transmembrane region" description="Helical" evidence="1">
    <location>
        <begin position="61"/>
        <end position="80"/>
    </location>
</feature>
<name>A0A6N7KYA3_9ACTN</name>
<evidence type="ECO:0000256" key="1">
    <source>
        <dbReference type="SAM" id="Phobius"/>
    </source>
</evidence>
<dbReference type="AlphaFoldDB" id="A0A6N7KYA3"/>